<gene>
    <name evidence="1" type="ORF">EDD40_1562</name>
</gene>
<accession>A0A3N1H1A7</accession>
<dbReference type="RefSeq" id="WP_123742312.1">
    <property type="nucleotide sequence ID" value="NZ_RJKM01000001.1"/>
</dbReference>
<sequence length="301" mass="32662">MRVMYDSVNASAIPANAAMVAGYVDGRYAWSQKDWDRFPNAVRVTISAVGAAVAMVGDVERGCIWPVANAVPWVLRARAAGYDPTIYVNELNDWRPCREAFRAAGVPEPHWWVANYDGRQTIPAGAVAKQYAHPHDGDGVADRPWETGGHYDLSVVADYWPGVDGQGDDDMLTSEQATQLATMHQVLVSGALRNVKLNQDLGFVRESLLAEIGGVKALLATVVAEQKDDLSDTDVLARLDAKLDAQWAEFEQRLEEARAADRAAMEDAVRDVLGNDNTDQADRLLDALAARISGGTTPKGS</sequence>
<dbReference type="Proteomes" id="UP000268727">
    <property type="component" value="Unassembled WGS sequence"/>
</dbReference>
<dbReference type="AlphaFoldDB" id="A0A3N1H1A7"/>
<comment type="caution">
    <text evidence="1">The sequence shown here is derived from an EMBL/GenBank/DDBJ whole genome shotgun (WGS) entry which is preliminary data.</text>
</comment>
<evidence type="ECO:0000313" key="1">
    <source>
        <dbReference type="EMBL" id="ROP36297.1"/>
    </source>
</evidence>
<evidence type="ECO:0000313" key="2">
    <source>
        <dbReference type="Proteomes" id="UP000268727"/>
    </source>
</evidence>
<organism evidence="1 2">
    <name type="scientific">Saccharothrix texasensis</name>
    <dbReference type="NCBI Taxonomy" id="103734"/>
    <lineage>
        <taxon>Bacteria</taxon>
        <taxon>Bacillati</taxon>
        <taxon>Actinomycetota</taxon>
        <taxon>Actinomycetes</taxon>
        <taxon>Pseudonocardiales</taxon>
        <taxon>Pseudonocardiaceae</taxon>
        <taxon>Saccharothrix</taxon>
    </lineage>
</organism>
<reference evidence="1 2" key="1">
    <citation type="submission" date="2018-11" db="EMBL/GenBank/DDBJ databases">
        <title>Sequencing the genomes of 1000 actinobacteria strains.</title>
        <authorList>
            <person name="Klenk H.-P."/>
        </authorList>
    </citation>
    <scope>NUCLEOTIDE SEQUENCE [LARGE SCALE GENOMIC DNA]</scope>
    <source>
        <strain evidence="1 2">DSM 44231</strain>
    </source>
</reference>
<dbReference type="EMBL" id="RJKM01000001">
    <property type="protein sequence ID" value="ROP36297.1"/>
    <property type="molecule type" value="Genomic_DNA"/>
</dbReference>
<protein>
    <submittedName>
        <fullName evidence="1">Uncharacterized protein</fullName>
    </submittedName>
</protein>
<proteinExistence type="predicted"/>
<dbReference type="OrthoDB" id="3599513at2"/>
<name>A0A3N1H1A7_9PSEU</name>
<keyword evidence="2" id="KW-1185">Reference proteome</keyword>